<evidence type="ECO:0000313" key="1">
    <source>
        <dbReference type="EMBL" id="ATA53105.1"/>
    </source>
</evidence>
<dbReference type="Proteomes" id="UP000217154">
    <property type="component" value="Chromosome"/>
</dbReference>
<dbReference type="RefSeq" id="WP_095743985.1">
    <property type="nucleotide sequence ID" value="NZ_CP023284.1"/>
</dbReference>
<dbReference type="EMBL" id="CP023284">
    <property type="protein sequence ID" value="ATA53105.1"/>
    <property type="molecule type" value="Genomic_DNA"/>
</dbReference>
<gene>
    <name evidence="1" type="ORF">CKY39_07645</name>
</gene>
<reference evidence="1 2" key="1">
    <citation type="submission" date="2017-09" db="EMBL/GenBank/DDBJ databases">
        <title>The diverse metabolic capabilities of V. boronicumulans make it an excellent choice for continued studies on novel biodegradation.</title>
        <authorList>
            <person name="Sun S."/>
        </authorList>
    </citation>
    <scope>NUCLEOTIDE SEQUENCE [LARGE SCALE GENOMIC DNA]</scope>
    <source>
        <strain evidence="1 2">J1</strain>
    </source>
</reference>
<proteinExistence type="predicted"/>
<evidence type="ECO:0000313" key="2">
    <source>
        <dbReference type="Proteomes" id="UP000217154"/>
    </source>
</evidence>
<accession>A0A250DFF3</accession>
<protein>
    <submittedName>
        <fullName evidence="1">Uncharacterized protein</fullName>
    </submittedName>
</protein>
<dbReference type="KEGG" id="vbo:CKY39_07645"/>
<dbReference type="AlphaFoldDB" id="A0A250DFF3"/>
<name>A0A250DFF3_9BURK</name>
<sequence length="109" mass="12153">MKDEQPDDLPPLTQEETEKWIGEVEDKAWMANAEVFACRFLLGNLLSELNDRGLMDATAFVSRLQAGLTSPPQGLSQQQKFGLEDLLRDLQLHFAHPSDGEAGSGRVFH</sequence>
<organism evidence="1 2">
    <name type="scientific">Variovorax boronicumulans</name>
    <dbReference type="NCBI Taxonomy" id="436515"/>
    <lineage>
        <taxon>Bacteria</taxon>
        <taxon>Pseudomonadati</taxon>
        <taxon>Pseudomonadota</taxon>
        <taxon>Betaproteobacteria</taxon>
        <taxon>Burkholderiales</taxon>
        <taxon>Comamonadaceae</taxon>
        <taxon>Variovorax</taxon>
    </lineage>
</organism>